<feature type="region of interest" description="Disordered" evidence="3">
    <location>
        <begin position="208"/>
        <end position="247"/>
    </location>
</feature>
<dbReference type="Proteomes" id="UP000886842">
    <property type="component" value="Unassembled WGS sequence"/>
</dbReference>
<comment type="caution">
    <text evidence="5">The sequence shown here is derived from an EMBL/GenBank/DDBJ whole genome shotgun (WGS) entry which is preliminary data.</text>
</comment>
<dbReference type="Pfam" id="PF00160">
    <property type="entry name" value="Pro_isomerase"/>
    <property type="match status" value="1"/>
</dbReference>
<dbReference type="EC" id="5.2.1.8" evidence="2"/>
<evidence type="ECO:0000256" key="3">
    <source>
        <dbReference type="SAM" id="MobiDB-lite"/>
    </source>
</evidence>
<comment type="function">
    <text evidence="1 2">PPIases accelerate the folding of proteins. It catalyzes the cis-trans isomerization of proline imidic peptide bonds in oligopeptides.</text>
</comment>
<dbReference type="InterPro" id="IPR029000">
    <property type="entry name" value="Cyclophilin-like_dom_sf"/>
</dbReference>
<gene>
    <name evidence="5" type="ORF">IAA98_15150</name>
</gene>
<feature type="compositionally biased region" description="Low complexity" evidence="3">
    <location>
        <begin position="232"/>
        <end position="247"/>
    </location>
</feature>
<dbReference type="PROSITE" id="PS50072">
    <property type="entry name" value="CSA_PPIASE_2"/>
    <property type="match status" value="1"/>
</dbReference>
<dbReference type="CDD" id="cd00317">
    <property type="entry name" value="cyclophilin"/>
    <property type="match status" value="1"/>
</dbReference>
<reference evidence="5" key="1">
    <citation type="submission" date="2020-10" db="EMBL/GenBank/DDBJ databases">
        <authorList>
            <person name="Gilroy R."/>
        </authorList>
    </citation>
    <scope>NUCLEOTIDE SEQUENCE</scope>
    <source>
        <strain evidence="5">ChiGjej1B1-24693</strain>
    </source>
</reference>
<proteinExistence type="inferred from homology"/>
<accession>A0A9D1H2J4</accession>
<dbReference type="InterPro" id="IPR044666">
    <property type="entry name" value="Cyclophilin_A-like"/>
</dbReference>
<dbReference type="GO" id="GO:0003755">
    <property type="term" value="F:peptidyl-prolyl cis-trans isomerase activity"/>
    <property type="evidence" value="ECO:0007669"/>
    <property type="project" value="UniProtKB-UniRule"/>
</dbReference>
<dbReference type="Gene3D" id="2.40.100.10">
    <property type="entry name" value="Cyclophilin-like"/>
    <property type="match status" value="1"/>
</dbReference>
<feature type="chain" id="PRO_5039762773" description="Peptidyl-prolyl cis-trans isomerase" evidence="2">
    <location>
        <begin position="19"/>
        <end position="247"/>
    </location>
</feature>
<protein>
    <recommendedName>
        <fullName evidence="2">Peptidyl-prolyl cis-trans isomerase</fullName>
        <shortName evidence="2">PPIase</shortName>
        <ecNumber evidence="2">5.2.1.8</ecNumber>
    </recommendedName>
</protein>
<dbReference type="PANTHER" id="PTHR45625">
    <property type="entry name" value="PEPTIDYL-PROLYL CIS-TRANS ISOMERASE-RELATED"/>
    <property type="match status" value="1"/>
</dbReference>
<dbReference type="AlphaFoldDB" id="A0A9D1H2J4"/>
<evidence type="ECO:0000259" key="4">
    <source>
        <dbReference type="PROSITE" id="PS50072"/>
    </source>
</evidence>
<dbReference type="SUPFAM" id="SSF50891">
    <property type="entry name" value="Cyclophilin-like"/>
    <property type="match status" value="1"/>
</dbReference>
<evidence type="ECO:0000256" key="2">
    <source>
        <dbReference type="RuleBase" id="RU363019"/>
    </source>
</evidence>
<dbReference type="EMBL" id="DVLP01000438">
    <property type="protein sequence ID" value="HIT76915.1"/>
    <property type="molecule type" value="Genomic_DNA"/>
</dbReference>
<feature type="domain" description="PPIase cyclophilin-type" evidence="4">
    <location>
        <begin position="78"/>
        <end position="228"/>
    </location>
</feature>
<keyword evidence="2" id="KW-0732">Signal</keyword>
<sequence>MVLVAAVCAFVLVGCVSAPPTNRGGGSNGSAGASQSDPGSERNPSECEYVEDDNAAKDVDLPPMTNVIHTGTAEATLETEEGSLVITLDRASAPCTVNSFLSLAEQEFFDDTECHRLSDEGIFILQCGDPTGTGTGGPGYQFADELNEETAYPAGTVAMANAGENTNGSQFFLVFQDTPLSPDYTVFGHLDEDSLGVLLALVQRGHDASYDDGSGRPTPPIVIEKASLTGESTKAPSASPTPSSSGR</sequence>
<feature type="region of interest" description="Disordered" evidence="3">
    <location>
        <begin position="22"/>
        <end position="46"/>
    </location>
</feature>
<evidence type="ECO:0000313" key="6">
    <source>
        <dbReference type="Proteomes" id="UP000886842"/>
    </source>
</evidence>
<keyword evidence="2 5" id="KW-0413">Isomerase</keyword>
<feature type="signal peptide" evidence="2">
    <location>
        <begin position="1"/>
        <end position="18"/>
    </location>
</feature>
<comment type="similarity">
    <text evidence="2">Belongs to the cyclophilin-type PPIase family.</text>
</comment>
<evidence type="ECO:0000313" key="5">
    <source>
        <dbReference type="EMBL" id="HIT76915.1"/>
    </source>
</evidence>
<organism evidence="5 6">
    <name type="scientific">Candidatus Avipropionibacterium avicola</name>
    <dbReference type="NCBI Taxonomy" id="2840701"/>
    <lineage>
        <taxon>Bacteria</taxon>
        <taxon>Bacillati</taxon>
        <taxon>Actinomycetota</taxon>
        <taxon>Actinomycetes</taxon>
        <taxon>Propionibacteriales</taxon>
        <taxon>Propionibacteriaceae</taxon>
        <taxon>Propionibacteriaceae incertae sedis</taxon>
        <taxon>Candidatus Avipropionibacterium</taxon>
    </lineage>
</organism>
<evidence type="ECO:0000256" key="1">
    <source>
        <dbReference type="ARBA" id="ARBA00002388"/>
    </source>
</evidence>
<comment type="catalytic activity">
    <reaction evidence="2">
        <text>[protein]-peptidylproline (omega=180) = [protein]-peptidylproline (omega=0)</text>
        <dbReference type="Rhea" id="RHEA:16237"/>
        <dbReference type="Rhea" id="RHEA-COMP:10747"/>
        <dbReference type="Rhea" id="RHEA-COMP:10748"/>
        <dbReference type="ChEBI" id="CHEBI:83833"/>
        <dbReference type="ChEBI" id="CHEBI:83834"/>
        <dbReference type="EC" id="5.2.1.8"/>
    </reaction>
</comment>
<dbReference type="InterPro" id="IPR002130">
    <property type="entry name" value="Cyclophilin-type_PPIase_dom"/>
</dbReference>
<name>A0A9D1H2J4_9ACTN</name>
<reference evidence="5" key="2">
    <citation type="journal article" date="2021" name="PeerJ">
        <title>Extensive microbial diversity within the chicken gut microbiome revealed by metagenomics and culture.</title>
        <authorList>
            <person name="Gilroy R."/>
            <person name="Ravi A."/>
            <person name="Getino M."/>
            <person name="Pursley I."/>
            <person name="Horton D.L."/>
            <person name="Alikhan N.F."/>
            <person name="Baker D."/>
            <person name="Gharbi K."/>
            <person name="Hall N."/>
            <person name="Watson M."/>
            <person name="Adriaenssens E.M."/>
            <person name="Foster-Nyarko E."/>
            <person name="Jarju S."/>
            <person name="Secka A."/>
            <person name="Antonio M."/>
            <person name="Oren A."/>
            <person name="Chaudhuri R.R."/>
            <person name="La Ragione R."/>
            <person name="Hildebrand F."/>
            <person name="Pallen M.J."/>
        </authorList>
    </citation>
    <scope>NUCLEOTIDE SEQUENCE</scope>
    <source>
        <strain evidence="5">ChiGjej1B1-24693</strain>
    </source>
</reference>
<keyword evidence="2" id="KW-0697">Rotamase</keyword>
<dbReference type="PANTHER" id="PTHR45625:SF3">
    <property type="entry name" value="PEPTIDYL-PROLYL CIS-TRANS ISOMERASE B-RELATED"/>
    <property type="match status" value="1"/>
</dbReference>
<dbReference type="PRINTS" id="PR00153">
    <property type="entry name" value="CSAPPISMRASE"/>
</dbReference>